<comment type="subcellular location">
    <subcellularLocation>
        <location evidence="1">Cell membrane</location>
        <topology evidence="1">Multi-pass membrane protein</topology>
    </subcellularLocation>
</comment>
<feature type="transmembrane region" description="Helical" evidence="6">
    <location>
        <begin position="276"/>
        <end position="296"/>
    </location>
</feature>
<keyword evidence="5 6" id="KW-0472">Membrane</keyword>
<gene>
    <name evidence="7" type="ORF">Y10_23020</name>
</gene>
<evidence type="ECO:0000256" key="3">
    <source>
        <dbReference type="ARBA" id="ARBA00022692"/>
    </source>
</evidence>
<evidence type="ECO:0000256" key="1">
    <source>
        <dbReference type="ARBA" id="ARBA00004651"/>
    </source>
</evidence>
<evidence type="ECO:0000313" key="7">
    <source>
        <dbReference type="EMBL" id="GLB49934.1"/>
    </source>
</evidence>
<evidence type="ECO:0000256" key="6">
    <source>
        <dbReference type="SAM" id="Phobius"/>
    </source>
</evidence>
<protein>
    <submittedName>
        <fullName evidence="7">Membrane protein</fullName>
    </submittedName>
</protein>
<feature type="transmembrane region" description="Helical" evidence="6">
    <location>
        <begin position="71"/>
        <end position="94"/>
    </location>
</feature>
<keyword evidence="4 6" id="KW-1133">Transmembrane helix</keyword>
<feature type="transmembrane region" description="Helical" evidence="6">
    <location>
        <begin position="24"/>
        <end position="50"/>
    </location>
</feature>
<sequence>MIDISENVDKMIEQQAPMTEILWYYFYFTLHYANLLFPFFLFLSIIWFTSKLANNTEIIAILSSGVSFMRFLRPYFIGATLVAIVVFFMGMFIVPQASKGYNEFREVYIHKNRNKVSTQALYNQINDNEIIYVRSFNPSNQTGYDFTLEHFDGNKMEYKISAQYIQFKDSVYSLNNYVKRTIGEREDIIEKERKKDTMFEFEMEDMVPVSYVADTKNLIELNRFIESEKRKGSGNISTYQFNLYKRWSAPLTAFILTLIAVAVSSMKRRGGMGINLLFGVAVAFVFIFFDKVFGVLAEQSGFPPLLAVAIPILVFGILAVVLVRNARR</sequence>
<keyword evidence="8" id="KW-1185">Reference proteome</keyword>
<proteinExistence type="predicted"/>
<dbReference type="PANTHER" id="PTHR33529:SF8">
    <property type="entry name" value="PERMEASE, YJGP_YJGQ FAMILY"/>
    <property type="match status" value="1"/>
</dbReference>
<feature type="transmembrane region" description="Helical" evidence="6">
    <location>
        <begin position="302"/>
        <end position="323"/>
    </location>
</feature>
<evidence type="ECO:0000256" key="4">
    <source>
        <dbReference type="ARBA" id="ARBA00022989"/>
    </source>
</evidence>
<comment type="caution">
    <text evidence="7">The sequence shown here is derived from an EMBL/GenBank/DDBJ whole genome shotgun (WGS) entry which is preliminary data.</text>
</comment>
<name>A0ABQ5MKL1_9FLAO</name>
<dbReference type="InterPro" id="IPR005495">
    <property type="entry name" value="LptG/LptF_permease"/>
</dbReference>
<dbReference type="Pfam" id="PF03739">
    <property type="entry name" value="LptF_LptG"/>
    <property type="match status" value="1"/>
</dbReference>
<evidence type="ECO:0000256" key="5">
    <source>
        <dbReference type="ARBA" id="ARBA00023136"/>
    </source>
</evidence>
<reference evidence="7" key="1">
    <citation type="submission" date="2022-07" db="EMBL/GenBank/DDBJ databases">
        <title>Taxonomy of Novel Oxalotrophic and Methylotrophic Bacteria.</title>
        <authorList>
            <person name="Sahin N."/>
            <person name="Tani A."/>
        </authorList>
    </citation>
    <scope>NUCLEOTIDE SEQUENCE</scope>
    <source>
        <strain evidence="7">Y10</strain>
    </source>
</reference>
<evidence type="ECO:0000313" key="8">
    <source>
        <dbReference type="Proteomes" id="UP001143543"/>
    </source>
</evidence>
<organism evidence="7 8">
    <name type="scientific">Neptunitalea lumnitzerae</name>
    <dbReference type="NCBI Taxonomy" id="2965509"/>
    <lineage>
        <taxon>Bacteria</taxon>
        <taxon>Pseudomonadati</taxon>
        <taxon>Bacteroidota</taxon>
        <taxon>Flavobacteriia</taxon>
        <taxon>Flavobacteriales</taxon>
        <taxon>Flavobacteriaceae</taxon>
        <taxon>Neptunitalea</taxon>
    </lineage>
</organism>
<dbReference type="PANTHER" id="PTHR33529">
    <property type="entry name" value="SLR0882 PROTEIN-RELATED"/>
    <property type="match status" value="1"/>
</dbReference>
<keyword evidence="2" id="KW-1003">Cell membrane</keyword>
<dbReference type="Proteomes" id="UP001143543">
    <property type="component" value="Unassembled WGS sequence"/>
</dbReference>
<dbReference type="EMBL" id="BRVO01000002">
    <property type="protein sequence ID" value="GLB49934.1"/>
    <property type="molecule type" value="Genomic_DNA"/>
</dbReference>
<keyword evidence="3 6" id="KW-0812">Transmembrane</keyword>
<accession>A0ABQ5MKL1</accession>
<evidence type="ECO:0000256" key="2">
    <source>
        <dbReference type="ARBA" id="ARBA00022475"/>
    </source>
</evidence>